<dbReference type="Proteomes" id="UP000663877">
    <property type="component" value="Unassembled WGS sequence"/>
</dbReference>
<dbReference type="Gene3D" id="1.10.150.50">
    <property type="entry name" value="Transcription Factor, Ets-1"/>
    <property type="match status" value="1"/>
</dbReference>
<sequence length="30" mass="3538">MHTAPKSWSVEQVAEWLESVDLSEFIENFK</sequence>
<dbReference type="InterPro" id="IPR013761">
    <property type="entry name" value="SAM/pointed_sf"/>
</dbReference>
<dbReference type="Pfam" id="PF07647">
    <property type="entry name" value="SAM_2"/>
    <property type="match status" value="1"/>
</dbReference>
<dbReference type="EMBL" id="CAJNOI010000111">
    <property type="protein sequence ID" value="CAF1076358.1"/>
    <property type="molecule type" value="Genomic_DNA"/>
</dbReference>
<comment type="caution">
    <text evidence="2">The sequence shown here is derived from an EMBL/GenBank/DDBJ whole genome shotgun (WGS) entry which is preliminary data.</text>
</comment>
<feature type="non-terminal residue" evidence="2">
    <location>
        <position position="30"/>
    </location>
</feature>
<dbReference type="SUPFAM" id="SSF47769">
    <property type="entry name" value="SAM/Pointed domain"/>
    <property type="match status" value="1"/>
</dbReference>
<reference evidence="2" key="1">
    <citation type="submission" date="2021-02" db="EMBL/GenBank/DDBJ databases">
        <authorList>
            <person name="Nowell W R."/>
        </authorList>
    </citation>
    <scope>NUCLEOTIDE SEQUENCE</scope>
</reference>
<protein>
    <recommendedName>
        <fullName evidence="1">SAM domain-containing protein</fullName>
    </recommendedName>
</protein>
<dbReference type="AlphaFoldDB" id="A0A814MAP7"/>
<accession>A0A814MAP7</accession>
<proteinExistence type="predicted"/>
<name>A0A814MAP7_9BILA</name>
<organism evidence="2 3">
    <name type="scientific">Adineta steineri</name>
    <dbReference type="NCBI Taxonomy" id="433720"/>
    <lineage>
        <taxon>Eukaryota</taxon>
        <taxon>Metazoa</taxon>
        <taxon>Spiralia</taxon>
        <taxon>Gnathifera</taxon>
        <taxon>Rotifera</taxon>
        <taxon>Eurotatoria</taxon>
        <taxon>Bdelloidea</taxon>
        <taxon>Adinetida</taxon>
        <taxon>Adinetidae</taxon>
        <taxon>Adineta</taxon>
    </lineage>
</organism>
<dbReference type="PROSITE" id="PS50105">
    <property type="entry name" value="SAM_DOMAIN"/>
    <property type="match status" value="1"/>
</dbReference>
<evidence type="ECO:0000313" key="3">
    <source>
        <dbReference type="Proteomes" id="UP000663877"/>
    </source>
</evidence>
<gene>
    <name evidence="2" type="ORF">BJG266_LOCUS19998</name>
</gene>
<feature type="domain" description="SAM" evidence="1">
    <location>
        <begin position="8"/>
        <end position="30"/>
    </location>
</feature>
<evidence type="ECO:0000259" key="1">
    <source>
        <dbReference type="PROSITE" id="PS50105"/>
    </source>
</evidence>
<dbReference type="InterPro" id="IPR001660">
    <property type="entry name" value="SAM"/>
</dbReference>
<evidence type="ECO:0000313" key="2">
    <source>
        <dbReference type="EMBL" id="CAF1076358.1"/>
    </source>
</evidence>